<dbReference type="RefSeq" id="WP_303550690.1">
    <property type="nucleotide sequence ID" value="NZ_JAUOPG010000007.1"/>
</dbReference>
<proteinExistence type="predicted"/>
<sequence length="167" mass="18770">MKPVLLNHIPESGSIEEVRFDAIGDCTWIKFQDSNYLDWVGVFGMGWGGGDDVIQIGHNVVFVLSNGQGYFIDVNERKLLCKTECDYLKSIIQADPDTVIAATDTEVYVYNINGLVFATKRIASDGINLKSFASGIVIGEVWGIDKWYPFSLNIENQHYKCSWSCTW</sequence>
<name>A0AAW7XIU8_9GAMM</name>
<protein>
    <submittedName>
        <fullName evidence="1">Uncharacterized protein</fullName>
    </submittedName>
</protein>
<evidence type="ECO:0000313" key="1">
    <source>
        <dbReference type="EMBL" id="MDO6454184.1"/>
    </source>
</evidence>
<gene>
    <name evidence="1" type="ORF">Q4490_11490</name>
</gene>
<dbReference type="EMBL" id="JAUOPG010000007">
    <property type="protein sequence ID" value="MDO6454184.1"/>
    <property type="molecule type" value="Genomic_DNA"/>
</dbReference>
<dbReference type="AlphaFoldDB" id="A0AAW7XIU8"/>
<reference evidence="1" key="1">
    <citation type="submission" date="2023-07" db="EMBL/GenBank/DDBJ databases">
        <title>Genome content predicts the carbon catabolic preferences of heterotrophic bacteria.</title>
        <authorList>
            <person name="Gralka M."/>
        </authorList>
    </citation>
    <scope>NUCLEOTIDE SEQUENCE</scope>
    <source>
        <strain evidence="1">I2M16</strain>
    </source>
</reference>
<organism evidence="1 2">
    <name type="scientific">Neptunomonas phycophila</name>
    <dbReference type="NCBI Taxonomy" id="1572645"/>
    <lineage>
        <taxon>Bacteria</taxon>
        <taxon>Pseudomonadati</taxon>
        <taxon>Pseudomonadota</taxon>
        <taxon>Gammaproteobacteria</taxon>
        <taxon>Oceanospirillales</taxon>
        <taxon>Oceanospirillaceae</taxon>
        <taxon>Neptunomonas</taxon>
    </lineage>
</organism>
<evidence type="ECO:0000313" key="2">
    <source>
        <dbReference type="Proteomes" id="UP001169862"/>
    </source>
</evidence>
<dbReference type="Proteomes" id="UP001169862">
    <property type="component" value="Unassembled WGS sequence"/>
</dbReference>
<accession>A0AAW7XIU8</accession>
<comment type="caution">
    <text evidence="1">The sequence shown here is derived from an EMBL/GenBank/DDBJ whole genome shotgun (WGS) entry which is preliminary data.</text>
</comment>